<dbReference type="InterPro" id="IPR018874">
    <property type="entry name" value="Phage_Mx8_p63_C"/>
</dbReference>
<organism evidence="3 4">
    <name type="scientific">Hyphomicrobium nitrativorans NL23</name>
    <dbReference type="NCBI Taxonomy" id="1029756"/>
    <lineage>
        <taxon>Bacteria</taxon>
        <taxon>Pseudomonadati</taxon>
        <taxon>Pseudomonadota</taxon>
        <taxon>Alphaproteobacteria</taxon>
        <taxon>Hyphomicrobiales</taxon>
        <taxon>Hyphomicrobiaceae</taxon>
        <taxon>Hyphomicrobium</taxon>
    </lineage>
</organism>
<feature type="region of interest" description="Disordered" evidence="1">
    <location>
        <begin position="1"/>
        <end position="21"/>
    </location>
</feature>
<evidence type="ECO:0000256" key="1">
    <source>
        <dbReference type="SAM" id="MobiDB-lite"/>
    </source>
</evidence>
<evidence type="ECO:0000313" key="4">
    <source>
        <dbReference type="Proteomes" id="UP000018542"/>
    </source>
</evidence>
<feature type="domain" description="Bacteriophage Mx8 p63 C-terminal" evidence="2">
    <location>
        <begin position="203"/>
        <end position="295"/>
    </location>
</feature>
<accession>V5SFP1</accession>
<reference evidence="3 4" key="1">
    <citation type="journal article" date="2014" name="Genome Announc.">
        <title>Complete Genome Sequence of Hyphomicrobium nitrativorans Strain NL23, a Denitrifying Bacterium Isolated from Biofilm of a Methanol-Fed Denitrification System Treating Seawater at the Montreal Biodome.</title>
        <authorList>
            <person name="Martineau C."/>
            <person name="Villeneuve C."/>
            <person name="Mauffrey F."/>
            <person name="Villemur R."/>
        </authorList>
    </citation>
    <scope>NUCLEOTIDE SEQUENCE [LARGE SCALE GENOMIC DNA]</scope>
    <source>
        <strain evidence="3">NL23</strain>
    </source>
</reference>
<dbReference type="EMBL" id="CP006912">
    <property type="protein sequence ID" value="AHB48840.1"/>
    <property type="molecule type" value="Genomic_DNA"/>
</dbReference>
<evidence type="ECO:0000259" key="2">
    <source>
        <dbReference type="Pfam" id="PF10546"/>
    </source>
</evidence>
<dbReference type="KEGG" id="hni:W911_11190"/>
<dbReference type="AlphaFoldDB" id="V5SFP1"/>
<protein>
    <recommendedName>
        <fullName evidence="2">Bacteriophage Mx8 p63 C-terminal domain-containing protein</fullName>
    </recommendedName>
</protein>
<name>V5SFP1_9HYPH</name>
<proteinExistence type="predicted"/>
<gene>
    <name evidence="3" type="ORF">W911_11190</name>
</gene>
<sequence length="338" mass="38067">MNDAEESAKAKGGHARAEALTAEERAEIAKRGAAARWDANIPRATHYGELKLGEITIPCAVLQDGTRLITQRGMFVALGRHKNPTKGQDPIDNKPGFLAASNISPFISNELERSWTPVRFRLPKGSGGTRGNIAIGYDAKILPHVCNVFLDAKEQGKLLPNQEHIAQSCKALQRGFSIVGIIALIDEATGYQEVRDRDALRQILEAYLRHELAAWVKRFPDEFYKEIYRLRGWPWAGMGKNRYSVVAHYTKDLIYERLAPGVLEEMEQRNPKDERGNRRAAHHQWLSEDLGIPKLQEHFAAVLALQRAHDNWDEFYAAMQKALPKRNDVPLLQYGGTS</sequence>
<dbReference type="STRING" id="1029756.W911_11190"/>
<keyword evidence="4" id="KW-1185">Reference proteome</keyword>
<dbReference type="Proteomes" id="UP000018542">
    <property type="component" value="Chromosome"/>
</dbReference>
<dbReference type="PATRIC" id="fig|1029756.8.peg.2326"/>
<dbReference type="HOGENOM" id="CLU_065522_1_0_5"/>
<evidence type="ECO:0000313" key="3">
    <source>
        <dbReference type="EMBL" id="AHB48840.1"/>
    </source>
</evidence>
<dbReference type="Pfam" id="PF10546">
    <property type="entry name" value="P63C"/>
    <property type="match status" value="1"/>
</dbReference>